<dbReference type="InterPro" id="IPR036291">
    <property type="entry name" value="NAD(P)-bd_dom_sf"/>
</dbReference>
<dbReference type="PRINTS" id="PR00080">
    <property type="entry name" value="SDRFAMILY"/>
</dbReference>
<evidence type="ECO:0000256" key="3">
    <source>
        <dbReference type="ARBA" id="ARBA00023002"/>
    </source>
</evidence>
<name>A0A1V6TK14_9EURO</name>
<dbReference type="CDD" id="cd05233">
    <property type="entry name" value="SDR_c"/>
    <property type="match status" value="1"/>
</dbReference>
<keyword evidence="2" id="KW-0521">NADP</keyword>
<sequence>MPPPRGTPNFLEGPGDYDVTPLVHSDTYGAINPLTLDLQGCAVFISGGSKGLGRGMVLSFAKAGASYIAVGARSDMTQLAEDIAVAATSANRPPPKFLPIKTDITDQKSVDAAAEKVKSEFGRCDILINNAGVLGNLAPVIESDPAHWWHIIETNLRGSYLVSRAFVPLLLSSDGGPKTVITVSSVGAHLLTPGGSAYQTSKLGLLRLSQFLDKEYASKGLVSICIHPGNSPTEIIGDPKDAPDHLLNILTDTPELCGDTVAYLVSKRPEWLSGRYINVTWDMPQLLEKREEIVEGDKLKIKFIF</sequence>
<dbReference type="Proteomes" id="UP000191285">
    <property type="component" value="Unassembled WGS sequence"/>
</dbReference>
<reference evidence="6" key="1">
    <citation type="journal article" date="2017" name="Nat. Microbiol.">
        <title>Global analysis of biosynthetic gene clusters reveals vast potential of secondary metabolite production in Penicillium species.</title>
        <authorList>
            <person name="Nielsen J.C."/>
            <person name="Grijseels S."/>
            <person name="Prigent S."/>
            <person name="Ji B."/>
            <person name="Dainat J."/>
            <person name="Nielsen K.F."/>
            <person name="Frisvad J.C."/>
            <person name="Workman M."/>
            <person name="Nielsen J."/>
        </authorList>
    </citation>
    <scope>NUCLEOTIDE SEQUENCE [LARGE SCALE GENOMIC DNA]</scope>
    <source>
        <strain evidence="6">IBT 24891</strain>
    </source>
</reference>
<dbReference type="PRINTS" id="PR00081">
    <property type="entry name" value="GDHRDH"/>
</dbReference>
<accession>A0A1V6TK14</accession>
<comment type="caution">
    <text evidence="5">The sequence shown here is derived from an EMBL/GenBank/DDBJ whole genome shotgun (WGS) entry which is preliminary data.</text>
</comment>
<dbReference type="EMBL" id="MLKD01000005">
    <property type="protein sequence ID" value="OQE26621.1"/>
    <property type="molecule type" value="Genomic_DNA"/>
</dbReference>
<comment type="similarity">
    <text evidence="1 4">Belongs to the short-chain dehydrogenases/reductases (SDR) family.</text>
</comment>
<dbReference type="PANTHER" id="PTHR42760:SF37">
    <property type="entry name" value="CLAVALDEHYDE DEHYDROGENASE"/>
    <property type="match status" value="1"/>
</dbReference>
<dbReference type="Gene3D" id="3.40.50.720">
    <property type="entry name" value="NAD(P)-binding Rossmann-like Domain"/>
    <property type="match status" value="1"/>
</dbReference>
<evidence type="ECO:0000313" key="5">
    <source>
        <dbReference type="EMBL" id="OQE26621.1"/>
    </source>
</evidence>
<gene>
    <name evidence="5" type="ORF">PENSTE_c005G07626</name>
</gene>
<dbReference type="OrthoDB" id="1933717at2759"/>
<evidence type="ECO:0000256" key="2">
    <source>
        <dbReference type="ARBA" id="ARBA00022857"/>
    </source>
</evidence>
<organism evidence="5 6">
    <name type="scientific">Penicillium steckii</name>
    <dbReference type="NCBI Taxonomy" id="303698"/>
    <lineage>
        <taxon>Eukaryota</taxon>
        <taxon>Fungi</taxon>
        <taxon>Dikarya</taxon>
        <taxon>Ascomycota</taxon>
        <taxon>Pezizomycotina</taxon>
        <taxon>Eurotiomycetes</taxon>
        <taxon>Eurotiomycetidae</taxon>
        <taxon>Eurotiales</taxon>
        <taxon>Aspergillaceae</taxon>
        <taxon>Penicillium</taxon>
    </lineage>
</organism>
<evidence type="ECO:0000313" key="6">
    <source>
        <dbReference type="Proteomes" id="UP000191285"/>
    </source>
</evidence>
<keyword evidence="3" id="KW-0560">Oxidoreductase</keyword>
<evidence type="ECO:0000256" key="1">
    <source>
        <dbReference type="ARBA" id="ARBA00006484"/>
    </source>
</evidence>
<dbReference type="Pfam" id="PF00106">
    <property type="entry name" value="adh_short"/>
    <property type="match status" value="1"/>
</dbReference>
<dbReference type="SUPFAM" id="SSF51735">
    <property type="entry name" value="NAD(P)-binding Rossmann-fold domains"/>
    <property type="match status" value="1"/>
</dbReference>
<keyword evidence="6" id="KW-1185">Reference proteome</keyword>
<dbReference type="STRING" id="303698.A0A1V6TK14"/>
<protein>
    <submittedName>
        <fullName evidence="5">Uncharacterized protein</fullName>
    </submittedName>
</protein>
<dbReference type="AlphaFoldDB" id="A0A1V6TK14"/>
<dbReference type="PANTHER" id="PTHR42760">
    <property type="entry name" value="SHORT-CHAIN DEHYDROGENASES/REDUCTASES FAMILY MEMBER"/>
    <property type="match status" value="1"/>
</dbReference>
<evidence type="ECO:0000256" key="4">
    <source>
        <dbReference type="RuleBase" id="RU000363"/>
    </source>
</evidence>
<proteinExistence type="inferred from homology"/>
<dbReference type="GO" id="GO:0016616">
    <property type="term" value="F:oxidoreductase activity, acting on the CH-OH group of donors, NAD or NADP as acceptor"/>
    <property type="evidence" value="ECO:0007669"/>
    <property type="project" value="TreeGrafter"/>
</dbReference>
<dbReference type="InterPro" id="IPR002347">
    <property type="entry name" value="SDR_fam"/>
</dbReference>